<proteinExistence type="predicted"/>
<accession>A0AAU8DX09</accession>
<evidence type="ECO:0000313" key="3">
    <source>
        <dbReference type="EMBL" id="XCG65763.1"/>
    </source>
</evidence>
<feature type="domain" description="Saccharopine dehydrogenase-like C-terminal" evidence="2">
    <location>
        <begin position="144"/>
        <end position="405"/>
    </location>
</feature>
<dbReference type="PANTHER" id="PTHR43796">
    <property type="entry name" value="CARBOXYNORSPERMIDINE SYNTHASE"/>
    <property type="match status" value="1"/>
</dbReference>
<dbReference type="EMBL" id="CP159218">
    <property type="protein sequence ID" value="XCG65763.1"/>
    <property type="molecule type" value="Genomic_DNA"/>
</dbReference>
<dbReference type="InterPro" id="IPR036291">
    <property type="entry name" value="NAD(P)-bd_dom_sf"/>
</dbReference>
<protein>
    <submittedName>
        <fullName evidence="3">Saccharopine dehydrogenase C-terminal domain-containing protein</fullName>
    </submittedName>
</protein>
<name>A0AAU8DX09_9ACTN</name>
<dbReference type="SUPFAM" id="SSF51735">
    <property type="entry name" value="NAD(P)-binding Rossmann-fold domains"/>
    <property type="match status" value="1"/>
</dbReference>
<organism evidence="3">
    <name type="scientific">Nakamurella sp. A5-74</name>
    <dbReference type="NCBI Taxonomy" id="3158264"/>
    <lineage>
        <taxon>Bacteria</taxon>
        <taxon>Bacillati</taxon>
        <taxon>Actinomycetota</taxon>
        <taxon>Actinomycetes</taxon>
        <taxon>Nakamurellales</taxon>
        <taxon>Nakamurellaceae</taxon>
        <taxon>Nakamurella</taxon>
    </lineage>
</organism>
<dbReference type="Gene3D" id="3.40.50.720">
    <property type="entry name" value="NAD(P)-binding Rossmann-like Domain"/>
    <property type="match status" value="1"/>
</dbReference>
<gene>
    <name evidence="3" type="ORF">ABLG96_03465</name>
</gene>
<sequence>MRILLVGAGGVGSAFTAIAARRHFFELIVVADRDEARSVKAVAALQDSRFTAAAVDASGAAAVSALCREHSITHVMNAVDPRFVMPIFEGALDAGADYLDMAMSLSQRHPTEPHARVGVKLGDEQFALSPQWESAGQLALVGMGVEPGLSDVFARYASDHLFSHIDELGTRDGANLAVHDEDGNEIFAPSFSIWTTIEECLNPPVIWERSRTTGVGPEGGWYTTPPFSEAEVFDFPEGIGEVECVNVEHEEVLLMPRWVDAERVTFKYGLGEEFIGVLRTLHTLGLDSTEKVKVGGVEVSPRDVVAACLPDPATIGPRMTGKTCAGLWVTGTGKDGAPRSTYLYHVVDNEWSMREYGHQCVVWQTAINPVVALELIAAGTWSGTGVRGPEAFDAQPFLDLLTAYGSPWGIREHPILR</sequence>
<dbReference type="AlphaFoldDB" id="A0AAU8DX09"/>
<dbReference type="Pfam" id="PF16653">
    <property type="entry name" value="Sacchrp_dh_C"/>
    <property type="match status" value="1"/>
</dbReference>
<evidence type="ECO:0000259" key="2">
    <source>
        <dbReference type="Pfam" id="PF16653"/>
    </source>
</evidence>
<reference evidence="3" key="1">
    <citation type="submission" date="2024-05" db="EMBL/GenBank/DDBJ databases">
        <authorList>
            <person name="Cai S.Y."/>
            <person name="Jin L.M."/>
            <person name="Li H.R."/>
        </authorList>
    </citation>
    <scope>NUCLEOTIDE SEQUENCE</scope>
    <source>
        <strain evidence="3">A5-74</strain>
    </source>
</reference>
<dbReference type="RefSeq" id="WP_353651367.1">
    <property type="nucleotide sequence ID" value="NZ_CP159218.1"/>
</dbReference>
<dbReference type="InterPro" id="IPR032095">
    <property type="entry name" value="Sacchrp_dh-like_C"/>
</dbReference>
<dbReference type="PANTHER" id="PTHR43796:SF2">
    <property type="entry name" value="CARBOXYNORSPERMIDINE SYNTHASE"/>
    <property type="match status" value="1"/>
</dbReference>
<dbReference type="InterPro" id="IPR005097">
    <property type="entry name" value="Sacchrp_dh_NADP-bd"/>
</dbReference>
<dbReference type="Pfam" id="PF03435">
    <property type="entry name" value="Sacchrp_dh_NADP"/>
    <property type="match status" value="1"/>
</dbReference>
<feature type="domain" description="Saccharopine dehydrogenase NADP binding" evidence="1">
    <location>
        <begin position="3"/>
        <end position="139"/>
    </location>
</feature>
<dbReference type="Gene3D" id="3.30.360.10">
    <property type="entry name" value="Dihydrodipicolinate Reductase, domain 2"/>
    <property type="match status" value="1"/>
</dbReference>
<evidence type="ECO:0000259" key="1">
    <source>
        <dbReference type="Pfam" id="PF03435"/>
    </source>
</evidence>